<dbReference type="KEGG" id="soa:G3M56_000255"/>
<dbReference type="Gene3D" id="3.30.70.100">
    <property type="match status" value="1"/>
</dbReference>
<dbReference type="AlphaFoldDB" id="A0A6B3LDU1"/>
<dbReference type="RefSeq" id="WP_164364891.1">
    <property type="nucleotide sequence ID" value="NZ_CP066776.1"/>
</dbReference>
<dbReference type="InterPro" id="IPR007024">
    <property type="entry name" value="BLUF_domain"/>
</dbReference>
<organism evidence="1 2">
    <name type="scientific">Sulfuriroseicoccus oceanibius</name>
    <dbReference type="NCBI Taxonomy" id="2707525"/>
    <lineage>
        <taxon>Bacteria</taxon>
        <taxon>Pseudomonadati</taxon>
        <taxon>Verrucomicrobiota</taxon>
        <taxon>Verrucomicrobiia</taxon>
        <taxon>Verrucomicrobiales</taxon>
        <taxon>Verrucomicrobiaceae</taxon>
        <taxon>Sulfuriroseicoccus</taxon>
    </lineage>
</organism>
<dbReference type="GO" id="GO:0009882">
    <property type="term" value="F:blue light photoreceptor activity"/>
    <property type="evidence" value="ECO:0007669"/>
    <property type="project" value="InterPro"/>
</dbReference>
<sequence length="141" mass="15849">MAYLSKLAVAMTQSDIDRLLNKAWAANTRRGITGALVMERGMFFQILEGTEAEVRSLFKLISSDSRHREIQLLMERPANERFFDDWAMAVCRPEGSKLKNGFSAIEEAAASPNPREAAAKPIDDFMHVLREHLLHGESTTV</sequence>
<dbReference type="InterPro" id="IPR036046">
    <property type="entry name" value="Acylphosphatase-like_dom_sf"/>
</dbReference>
<name>A0A6B3LDU1_9BACT</name>
<keyword evidence="2" id="KW-1185">Reference proteome</keyword>
<evidence type="ECO:0000313" key="2">
    <source>
        <dbReference type="Proteomes" id="UP000475117"/>
    </source>
</evidence>
<dbReference type="PROSITE" id="PS50925">
    <property type="entry name" value="BLUF"/>
    <property type="match status" value="1"/>
</dbReference>
<evidence type="ECO:0000313" key="1">
    <source>
        <dbReference type="EMBL" id="QQL45055.1"/>
    </source>
</evidence>
<gene>
    <name evidence="1" type="ORF">G3M56_000255</name>
</gene>
<reference evidence="1 2" key="1">
    <citation type="submission" date="2020-12" db="EMBL/GenBank/DDBJ databases">
        <title>Sulforoseuscoccus oceanibium gen. nov., sp. nov., a representative of the phylum Verrucomicrobia with special cytoplasmic membrane, and proposal of Sulforoseuscoccusaceae fam. nov.</title>
        <authorList>
            <person name="Xi F."/>
        </authorList>
    </citation>
    <scope>NUCLEOTIDE SEQUENCE [LARGE SCALE GENOMIC DNA]</scope>
    <source>
        <strain evidence="1 2">T37</strain>
    </source>
</reference>
<dbReference type="SUPFAM" id="SSF54975">
    <property type="entry name" value="Acylphosphatase/BLUF domain-like"/>
    <property type="match status" value="1"/>
</dbReference>
<dbReference type="Pfam" id="PF04940">
    <property type="entry name" value="BLUF"/>
    <property type="match status" value="1"/>
</dbReference>
<accession>A0A6B3LDU1</accession>
<dbReference type="EMBL" id="CP066776">
    <property type="protein sequence ID" value="QQL45055.1"/>
    <property type="molecule type" value="Genomic_DNA"/>
</dbReference>
<dbReference type="Proteomes" id="UP000475117">
    <property type="component" value="Chromosome"/>
</dbReference>
<dbReference type="SMART" id="SM01034">
    <property type="entry name" value="BLUF"/>
    <property type="match status" value="1"/>
</dbReference>
<proteinExistence type="predicted"/>
<dbReference type="GO" id="GO:0071949">
    <property type="term" value="F:FAD binding"/>
    <property type="evidence" value="ECO:0007669"/>
    <property type="project" value="InterPro"/>
</dbReference>
<protein>
    <submittedName>
        <fullName evidence="1">BLUF domain-containing protein</fullName>
    </submittedName>
</protein>